<dbReference type="RefSeq" id="WP_157624200.1">
    <property type="nucleotide sequence ID" value="NZ_JBHEZZ010000005.1"/>
</dbReference>
<dbReference type="PROSITE" id="PS51257">
    <property type="entry name" value="PROKAR_LIPOPROTEIN"/>
    <property type="match status" value="1"/>
</dbReference>
<keyword evidence="1" id="KW-1133">Transmembrane helix</keyword>
<dbReference type="EMBL" id="JBHEZZ010000005">
    <property type="protein sequence ID" value="MFC1402225.1"/>
    <property type="molecule type" value="Genomic_DNA"/>
</dbReference>
<comment type="caution">
    <text evidence="2">The sequence shown here is derived from an EMBL/GenBank/DDBJ whole genome shotgun (WGS) entry which is preliminary data.</text>
</comment>
<organism evidence="2 3">
    <name type="scientific">Streptacidiphilus cavernicola</name>
    <dbReference type="NCBI Taxonomy" id="3342716"/>
    <lineage>
        <taxon>Bacteria</taxon>
        <taxon>Bacillati</taxon>
        <taxon>Actinomycetota</taxon>
        <taxon>Actinomycetes</taxon>
        <taxon>Kitasatosporales</taxon>
        <taxon>Streptomycetaceae</taxon>
        <taxon>Streptacidiphilus</taxon>
    </lineage>
</organism>
<accession>A0ABV6UL92</accession>
<evidence type="ECO:0000256" key="1">
    <source>
        <dbReference type="SAM" id="Phobius"/>
    </source>
</evidence>
<sequence>MRVIAQASFSRRAQWIDLAATAALLLACCLVGVRRFLGLRWLVGALLLLGILTVQRSELDQQALHRFGRTEHVRVLSVQASQDGMSGGQVNFYTVSVLDGPPLAPVRGGVFTQWPWRVGGSYVVTVDPRGLAGVGRGGDPGAPVVQRALQVPLGFGVAWALWRPAHRLRYRRRSAGAARGLRGGCAGAVCREGGTR</sequence>
<gene>
    <name evidence="2" type="ORF">ACEZDJ_13100</name>
</gene>
<evidence type="ECO:0000313" key="2">
    <source>
        <dbReference type="EMBL" id="MFC1402225.1"/>
    </source>
</evidence>
<keyword evidence="3" id="KW-1185">Reference proteome</keyword>
<feature type="transmembrane region" description="Helical" evidence="1">
    <location>
        <begin position="39"/>
        <end position="59"/>
    </location>
</feature>
<keyword evidence="1" id="KW-0812">Transmembrane</keyword>
<reference evidence="2 3" key="1">
    <citation type="submission" date="2024-09" db="EMBL/GenBank/DDBJ databases">
        <authorList>
            <person name="Lee S.D."/>
        </authorList>
    </citation>
    <scope>NUCLEOTIDE SEQUENCE [LARGE SCALE GENOMIC DNA]</scope>
    <source>
        <strain evidence="2 3">N1-5</strain>
    </source>
</reference>
<protein>
    <recommendedName>
        <fullName evidence="4">DUF3592 domain-containing protein</fullName>
    </recommendedName>
</protein>
<name>A0ABV6UL92_9ACTN</name>
<dbReference type="Proteomes" id="UP001592528">
    <property type="component" value="Unassembled WGS sequence"/>
</dbReference>
<proteinExistence type="predicted"/>
<keyword evidence="1" id="KW-0472">Membrane</keyword>
<feature type="transmembrane region" description="Helical" evidence="1">
    <location>
        <begin position="12"/>
        <end position="33"/>
    </location>
</feature>
<evidence type="ECO:0008006" key="4">
    <source>
        <dbReference type="Google" id="ProtNLM"/>
    </source>
</evidence>
<evidence type="ECO:0000313" key="3">
    <source>
        <dbReference type="Proteomes" id="UP001592528"/>
    </source>
</evidence>